<evidence type="ECO:0000313" key="3">
    <source>
        <dbReference type="Proteomes" id="UP001517367"/>
    </source>
</evidence>
<name>A0ABW9JKD4_9SPHI</name>
<evidence type="ECO:0000313" key="2">
    <source>
        <dbReference type="EMBL" id="MFN0291663.1"/>
    </source>
</evidence>
<organism evidence="2 3">
    <name type="scientific">Pedobacter helvus</name>
    <dbReference type="NCBI Taxonomy" id="2563444"/>
    <lineage>
        <taxon>Bacteria</taxon>
        <taxon>Pseudomonadati</taxon>
        <taxon>Bacteroidota</taxon>
        <taxon>Sphingobacteriia</taxon>
        <taxon>Sphingobacteriales</taxon>
        <taxon>Sphingobacteriaceae</taxon>
        <taxon>Pedobacter</taxon>
    </lineage>
</organism>
<keyword evidence="3" id="KW-1185">Reference proteome</keyword>
<proteinExistence type="predicted"/>
<dbReference type="Proteomes" id="UP001517367">
    <property type="component" value="Unassembled WGS sequence"/>
</dbReference>
<accession>A0ABW9JKD4</accession>
<gene>
    <name evidence="2" type="ORF">E5L68_009665</name>
</gene>
<protein>
    <submittedName>
        <fullName evidence="2">DUF4397 domain-containing protein</fullName>
    </submittedName>
</protein>
<dbReference type="InterPro" id="IPR025510">
    <property type="entry name" value="DUF4397"/>
</dbReference>
<evidence type="ECO:0000259" key="1">
    <source>
        <dbReference type="Pfam" id="PF14344"/>
    </source>
</evidence>
<dbReference type="EMBL" id="SRMP02000012">
    <property type="protein sequence ID" value="MFN0291663.1"/>
    <property type="molecule type" value="Genomic_DNA"/>
</dbReference>
<feature type="domain" description="DUF4397" evidence="1">
    <location>
        <begin position="42"/>
        <end position="174"/>
    </location>
</feature>
<sequence length="268" mass="28640">MKKKLYYLIAGVAMLFSACDKDKGYVENTEYERLTPGDPKYSYIKILNLSPGSPVVNFYMDGTKFSSKLSSTGVENAGYTYNQVFPDLGYAIATPGARTLTGKIIPTATADANLQVFSTNINPAPGKYYTIIPNGAYNTSTKTIPSTLVLEDVRPLLDTTKVIVRFANVLSGGPTMSLIRGTAVSDPKIINNVAVNTASDWVEISSPGGGPNPSLSFLFVDAATNVALGTALTTTSLTKGRAYTLYVRGISGAASPNNPIITFYTTFY</sequence>
<reference evidence="2 3" key="1">
    <citation type="submission" date="2024-12" db="EMBL/GenBank/DDBJ databases">
        <authorList>
            <person name="Hu S."/>
        </authorList>
    </citation>
    <scope>NUCLEOTIDE SEQUENCE [LARGE SCALE GENOMIC DNA]</scope>
    <source>
        <strain evidence="2 3">P-25</strain>
    </source>
</reference>
<dbReference type="PROSITE" id="PS51257">
    <property type="entry name" value="PROKAR_LIPOPROTEIN"/>
    <property type="match status" value="1"/>
</dbReference>
<dbReference type="Pfam" id="PF14344">
    <property type="entry name" value="DUF4397"/>
    <property type="match status" value="1"/>
</dbReference>
<dbReference type="RefSeq" id="WP_138728252.1">
    <property type="nucleotide sequence ID" value="NZ_SRMP02000012.1"/>
</dbReference>
<comment type="caution">
    <text evidence="2">The sequence shown here is derived from an EMBL/GenBank/DDBJ whole genome shotgun (WGS) entry which is preliminary data.</text>
</comment>